<dbReference type="AlphaFoldDB" id="A0A2T7PPR1"/>
<sequence length="683" mass="77387">MTRHHAGPLSIFLVVSTAAVIISLVGVFILKSPFQPDHVIVSRREVISQAIGSLLSLEISDRVYLTLRSAAGDVTNVGSLANNLTLLGQARACEDGSGSDICYEWPEDKELRIRSQDNSSSDVHCYDVTWTAQRCATQELLDCYDLSRGYWFGGFQDVNQFWPMNRIQQKMAPYVTGDTWAGQYGDVIERLFVSSTGFGIFIYPDVPLFLSFNENGDKRICLAAKYTQYPYSNKKNSLPVLRYEICQGSDVKAAHGHMTSRHVPKPRDIPSEDLFGGAIWSTWAMYKGDVTQAKVLEYARAIQNAGLPYTQLEIDDRWTPTYGDLDFDRTKFPDPKGMISTLTQQGFRVSVWMHPFFNIDSSAGQYGARQGYFIRGLDSRLPALVSWWRGDASFLLDATNPEAVEWYLNKTRFLHDAYNVTSFKYDAGETNWLPNVHSSAGDLSHPDDYGRHYALMAVRSDPDLRSQEVRVGFRSQDLPIMFRMLDRQTNWGYNRALKTVIPCALTFGIIGYPFVLPDMIGGNGYNEGCIDCTEYAEPELFIRWLQVNTFLPFIQFSTGPWVYNDTVIGICRKLMNLRSKYTDVIKALARESTRTGAPIVRPLWWIAPEDEAALTTDSQFLLGDDLLVAPVLEKGARSRDIYLPTGSWKDELRGGIHQGPTWLRDYSADIDELPYFQRTFENQ</sequence>
<evidence type="ECO:0000256" key="2">
    <source>
        <dbReference type="ARBA" id="ARBA00022801"/>
    </source>
</evidence>
<dbReference type="CDD" id="cd06592">
    <property type="entry name" value="GH31_NET37"/>
    <property type="match status" value="1"/>
</dbReference>
<dbReference type="Gene3D" id="3.20.20.80">
    <property type="entry name" value="Glycosidases"/>
    <property type="match status" value="1"/>
</dbReference>
<evidence type="ECO:0008006" key="10">
    <source>
        <dbReference type="Google" id="ProtNLM"/>
    </source>
</evidence>
<evidence type="ECO:0000256" key="5">
    <source>
        <dbReference type="SAM" id="Phobius"/>
    </source>
</evidence>
<evidence type="ECO:0000256" key="3">
    <source>
        <dbReference type="ARBA" id="ARBA00023295"/>
    </source>
</evidence>
<feature type="domain" description="Glycosyl hydrolase family 31 C-terminal" evidence="7">
    <location>
        <begin position="596"/>
        <end position="678"/>
    </location>
</feature>
<keyword evidence="5" id="KW-0472">Membrane</keyword>
<dbReference type="Proteomes" id="UP000245119">
    <property type="component" value="Linkage Group LG2"/>
</dbReference>
<evidence type="ECO:0000313" key="8">
    <source>
        <dbReference type="EMBL" id="PVD35411.1"/>
    </source>
</evidence>
<keyword evidence="2 4" id="KW-0378">Hydrolase</keyword>
<comment type="caution">
    <text evidence="8">The sequence shown here is derived from an EMBL/GenBank/DDBJ whole genome shotgun (WGS) entry which is preliminary data.</text>
</comment>
<dbReference type="PANTHER" id="PTHR43053:SF4">
    <property type="entry name" value="MYOGENESIS-REGULATING GLYCOSIDASE"/>
    <property type="match status" value="1"/>
</dbReference>
<organism evidence="8 9">
    <name type="scientific">Pomacea canaliculata</name>
    <name type="common">Golden apple snail</name>
    <dbReference type="NCBI Taxonomy" id="400727"/>
    <lineage>
        <taxon>Eukaryota</taxon>
        <taxon>Metazoa</taxon>
        <taxon>Spiralia</taxon>
        <taxon>Lophotrochozoa</taxon>
        <taxon>Mollusca</taxon>
        <taxon>Gastropoda</taxon>
        <taxon>Caenogastropoda</taxon>
        <taxon>Architaenioglossa</taxon>
        <taxon>Ampullarioidea</taxon>
        <taxon>Ampullariidae</taxon>
        <taxon>Pomacea</taxon>
    </lineage>
</organism>
<dbReference type="Pfam" id="PF01055">
    <property type="entry name" value="Glyco_hydro_31_2nd"/>
    <property type="match status" value="1"/>
</dbReference>
<dbReference type="OrthoDB" id="10070917at2759"/>
<name>A0A2T7PPR1_POMCA</name>
<dbReference type="Gene3D" id="2.60.40.1180">
    <property type="entry name" value="Golgi alpha-mannosidase II"/>
    <property type="match status" value="1"/>
</dbReference>
<dbReference type="SUPFAM" id="SSF51445">
    <property type="entry name" value="(Trans)glycosidases"/>
    <property type="match status" value="1"/>
</dbReference>
<evidence type="ECO:0000259" key="6">
    <source>
        <dbReference type="Pfam" id="PF01055"/>
    </source>
</evidence>
<dbReference type="SUPFAM" id="SSF51011">
    <property type="entry name" value="Glycosyl hydrolase domain"/>
    <property type="match status" value="1"/>
</dbReference>
<evidence type="ECO:0000313" key="9">
    <source>
        <dbReference type="Proteomes" id="UP000245119"/>
    </source>
</evidence>
<evidence type="ECO:0000259" key="7">
    <source>
        <dbReference type="Pfam" id="PF21365"/>
    </source>
</evidence>
<dbReference type="EMBL" id="PZQS01000002">
    <property type="protein sequence ID" value="PVD35411.1"/>
    <property type="molecule type" value="Genomic_DNA"/>
</dbReference>
<evidence type="ECO:0000256" key="1">
    <source>
        <dbReference type="ARBA" id="ARBA00007806"/>
    </source>
</evidence>
<feature type="domain" description="Glycoside hydrolase family 31 TIM barrel" evidence="6">
    <location>
        <begin position="279"/>
        <end position="584"/>
    </location>
</feature>
<gene>
    <name evidence="8" type="ORF">C0Q70_02373</name>
</gene>
<dbReference type="STRING" id="400727.A0A2T7PPR1"/>
<evidence type="ECO:0000256" key="4">
    <source>
        <dbReference type="RuleBase" id="RU361185"/>
    </source>
</evidence>
<dbReference type="Pfam" id="PF21365">
    <property type="entry name" value="Glyco_hydro_31_3rd"/>
    <property type="match status" value="1"/>
</dbReference>
<dbReference type="InterPro" id="IPR013780">
    <property type="entry name" value="Glyco_hydro_b"/>
</dbReference>
<keyword evidence="5" id="KW-0812">Transmembrane</keyword>
<dbReference type="InterPro" id="IPR000322">
    <property type="entry name" value="Glyco_hydro_31_TIM"/>
</dbReference>
<proteinExistence type="inferred from homology"/>
<dbReference type="PANTHER" id="PTHR43053">
    <property type="entry name" value="GLYCOSIDASE FAMILY 31"/>
    <property type="match status" value="1"/>
</dbReference>
<accession>A0A2T7PPR1</accession>
<dbReference type="InterPro" id="IPR048395">
    <property type="entry name" value="Glyco_hydro_31_C"/>
</dbReference>
<keyword evidence="9" id="KW-1185">Reference proteome</keyword>
<keyword evidence="3 4" id="KW-0326">Glycosidase</keyword>
<dbReference type="GO" id="GO:0005975">
    <property type="term" value="P:carbohydrate metabolic process"/>
    <property type="evidence" value="ECO:0007669"/>
    <property type="project" value="InterPro"/>
</dbReference>
<protein>
    <recommendedName>
        <fullName evidence="10">Glycoside hydrolase family 31 N-terminal domain-containing protein</fullName>
    </recommendedName>
</protein>
<dbReference type="InterPro" id="IPR017853">
    <property type="entry name" value="GH"/>
</dbReference>
<reference evidence="8 9" key="1">
    <citation type="submission" date="2018-04" db="EMBL/GenBank/DDBJ databases">
        <title>The genome of golden apple snail Pomacea canaliculata provides insight into stress tolerance and invasive adaptation.</title>
        <authorList>
            <person name="Liu C."/>
            <person name="Liu B."/>
            <person name="Ren Y."/>
            <person name="Zhang Y."/>
            <person name="Wang H."/>
            <person name="Li S."/>
            <person name="Jiang F."/>
            <person name="Yin L."/>
            <person name="Zhang G."/>
            <person name="Qian W."/>
            <person name="Fan W."/>
        </authorList>
    </citation>
    <scope>NUCLEOTIDE SEQUENCE [LARGE SCALE GENOMIC DNA]</scope>
    <source>
        <strain evidence="8">SZHN2017</strain>
        <tissue evidence="8">Muscle</tissue>
    </source>
</reference>
<dbReference type="GO" id="GO:0004553">
    <property type="term" value="F:hydrolase activity, hydrolyzing O-glycosyl compounds"/>
    <property type="evidence" value="ECO:0007669"/>
    <property type="project" value="InterPro"/>
</dbReference>
<keyword evidence="5" id="KW-1133">Transmembrane helix</keyword>
<dbReference type="InterPro" id="IPR050985">
    <property type="entry name" value="Alpha-glycosidase_related"/>
</dbReference>
<comment type="similarity">
    <text evidence="1 4">Belongs to the glycosyl hydrolase 31 family.</text>
</comment>
<feature type="transmembrane region" description="Helical" evidence="5">
    <location>
        <begin position="9"/>
        <end position="30"/>
    </location>
</feature>